<organism evidence="1 2">
    <name type="scientific">Pseudomonas helleri</name>
    <dbReference type="NCBI Taxonomy" id="1608996"/>
    <lineage>
        <taxon>Bacteria</taxon>
        <taxon>Pseudomonadati</taxon>
        <taxon>Pseudomonadota</taxon>
        <taxon>Gammaproteobacteria</taxon>
        <taxon>Pseudomonadales</taxon>
        <taxon>Pseudomonadaceae</taxon>
        <taxon>Pseudomonas</taxon>
    </lineage>
</organism>
<reference evidence="1 2" key="1">
    <citation type="submission" date="2019-10" db="EMBL/GenBank/DDBJ databases">
        <title>Evaluation of single-gene subtyping targets for Pseudomonas.</title>
        <authorList>
            <person name="Reichler S.J."/>
            <person name="Orsi R.H."/>
            <person name="Wiedmann M."/>
            <person name="Martin N.H."/>
            <person name="Murphy S.I."/>
        </authorList>
    </citation>
    <scope>NUCLEOTIDE SEQUENCE [LARGE SCALE GENOMIC DNA]</scope>
    <source>
        <strain evidence="1 2">FSL R10-3254</strain>
    </source>
</reference>
<sequence length="125" mass="13463">MGLKIPRSKGRAGSIPASGTKQIKGLHAFGVQALCFLFRKKMGCSEFLIGAPPVSCQRSGPCWSGCLTAPTAPSEISRSDGFVSLVHALFKALVLVVHPKNQAEYNRERKEYSGTCHAVFSALRI</sequence>
<gene>
    <name evidence="1" type="ORF">GHO39_28255</name>
</gene>
<dbReference type="EMBL" id="WIWI01000267">
    <property type="protein sequence ID" value="MQT92952.1"/>
    <property type="molecule type" value="Genomic_DNA"/>
</dbReference>
<protein>
    <submittedName>
        <fullName evidence="1">Uncharacterized protein</fullName>
    </submittedName>
</protein>
<comment type="caution">
    <text evidence="1">The sequence shown here is derived from an EMBL/GenBank/DDBJ whole genome shotgun (WGS) entry which is preliminary data.</text>
</comment>
<evidence type="ECO:0000313" key="2">
    <source>
        <dbReference type="Proteomes" id="UP000489190"/>
    </source>
</evidence>
<dbReference type="Proteomes" id="UP000489190">
    <property type="component" value="Unassembled WGS sequence"/>
</dbReference>
<dbReference type="AlphaFoldDB" id="A0A7X1XK40"/>
<name>A0A7X1XK40_9PSED</name>
<evidence type="ECO:0000313" key="1">
    <source>
        <dbReference type="EMBL" id="MQT92952.1"/>
    </source>
</evidence>
<accession>A0A7X1XK40</accession>
<proteinExistence type="predicted"/>